<keyword evidence="2" id="KW-1185">Reference proteome</keyword>
<protein>
    <submittedName>
        <fullName evidence="1">Uncharacterized protein</fullName>
    </submittedName>
</protein>
<evidence type="ECO:0000313" key="1">
    <source>
        <dbReference type="EMBL" id="KAF0847551.1"/>
    </source>
</evidence>
<reference evidence="1 2" key="1">
    <citation type="submission" date="2019-07" db="EMBL/GenBank/DDBJ databases">
        <title>Genomic Encyclopedia of Type Strains, Phase IV (KMG-IV): sequencing the most valuable type-strain genomes for metagenomic binning, comparative biology and taxonomic classification.</title>
        <authorList>
            <person name="Goeker M."/>
        </authorList>
    </citation>
    <scope>NUCLEOTIDE SEQUENCE [LARGE SCALE GENOMIC DNA]</scope>
    <source>
        <strain evidence="1 2">DSM 44831</strain>
    </source>
</reference>
<dbReference type="Proteomes" id="UP000798951">
    <property type="component" value="Unassembled WGS sequence"/>
</dbReference>
<sequence length="471" mass="50943">MINLATTRRAVGDLAGACAAAHVDVDIDLGALARGHGRELVARVHDDLRHLAPDLLRWHLPRVAPDGLLRPGLTMTLARYPSESPGAGQGFVHLVVRTAPAWADAGQRVSLAVWDGGTGATHSHPHPRPNRRYRLDLHRHLWDARRAGELARRCGGLSTLIGPSAATEFVAGETAESFADPVPAHCAVERWAEEAALLLSAERGTSHTDAALVAVRLGARRQRVIEVVRQPPASSPGAVPPGQGRTPAPRFVADYPRGALTALPILPDAATWTLPDLELLRAGAITVDRLHPLVAESLAPDGTRPLTRSGNAPRQAHIVECRGEVHRIGVVNGVLSALDHDPAEIRREELLVALTGVALPCLRVIDEAHRRPDWISGVRERLDHGDTEGALAVVEGLLGTGAELRDGPLRDALAAAADRRVTYGRYRSETATHDAPRHVADRLRRAGLRYGHDRKLLQRLARHENRRRVVS</sequence>
<dbReference type="EMBL" id="VMSD01000003">
    <property type="protein sequence ID" value="KAF0847551.1"/>
    <property type="molecule type" value="Genomic_DNA"/>
</dbReference>
<name>A0ABQ6YP92_9NOCA</name>
<organism evidence="1 2">
    <name type="scientific">Nocardia caishijiensis</name>
    <dbReference type="NCBI Taxonomy" id="184756"/>
    <lineage>
        <taxon>Bacteria</taxon>
        <taxon>Bacillati</taxon>
        <taxon>Actinomycetota</taxon>
        <taxon>Actinomycetes</taxon>
        <taxon>Mycobacteriales</taxon>
        <taxon>Nocardiaceae</taxon>
        <taxon>Nocardia</taxon>
    </lineage>
</organism>
<proteinExistence type="predicted"/>
<accession>A0ABQ6YP92</accession>
<gene>
    <name evidence="1" type="ORF">FNL39_103449</name>
</gene>
<comment type="caution">
    <text evidence="1">The sequence shown here is derived from an EMBL/GenBank/DDBJ whole genome shotgun (WGS) entry which is preliminary data.</text>
</comment>
<evidence type="ECO:0000313" key="2">
    <source>
        <dbReference type="Proteomes" id="UP000798951"/>
    </source>
</evidence>